<protein>
    <recommendedName>
        <fullName evidence="4">EF-hand domain-containing protein</fullName>
    </recommendedName>
</protein>
<sequence length="71" mass="7647">MIGKADADANAHLDRNEAKANFPILHRNFDTVDSDKDCKVSVEGVRSFIKGRADNASVNSQGRRAAHPSGP</sequence>
<reference evidence="3" key="1">
    <citation type="submission" date="2016-02" db="EMBL/GenBank/DDBJ databases">
        <title>Dietzia cinnamea strain CD11_5 genome sequencing and assembly.</title>
        <authorList>
            <person name="Kaur G."/>
            <person name="Nair G.R."/>
            <person name="Mayilraj S."/>
        </authorList>
    </citation>
    <scope>NUCLEOTIDE SEQUENCE [LARGE SCALE GENOMIC DNA]</scope>
    <source>
        <strain evidence="3">CD10_2</strain>
    </source>
</reference>
<organism evidence="2 3">
    <name type="scientific">Pseudomonas monteilii</name>
    <dbReference type="NCBI Taxonomy" id="76759"/>
    <lineage>
        <taxon>Bacteria</taxon>
        <taxon>Pseudomonadati</taxon>
        <taxon>Pseudomonadota</taxon>
        <taxon>Gammaproteobacteria</taxon>
        <taxon>Pseudomonadales</taxon>
        <taxon>Pseudomonadaceae</taxon>
        <taxon>Pseudomonas</taxon>
    </lineage>
</organism>
<name>A0AAP7FMP8_9PSED</name>
<evidence type="ECO:0000313" key="2">
    <source>
        <dbReference type="EMBL" id="OAH48570.1"/>
    </source>
</evidence>
<gene>
    <name evidence="2" type="ORF">AYJ70_17175</name>
</gene>
<dbReference type="Proteomes" id="UP000077242">
    <property type="component" value="Unassembled WGS sequence"/>
</dbReference>
<dbReference type="EMBL" id="LSTU01000037">
    <property type="protein sequence ID" value="OAH48570.1"/>
    <property type="molecule type" value="Genomic_DNA"/>
</dbReference>
<accession>A0AAP7FMP8</accession>
<feature type="region of interest" description="Disordered" evidence="1">
    <location>
        <begin position="51"/>
        <end position="71"/>
    </location>
</feature>
<proteinExistence type="predicted"/>
<evidence type="ECO:0000313" key="3">
    <source>
        <dbReference type="Proteomes" id="UP000077242"/>
    </source>
</evidence>
<comment type="caution">
    <text evidence="2">The sequence shown here is derived from an EMBL/GenBank/DDBJ whole genome shotgun (WGS) entry which is preliminary data.</text>
</comment>
<evidence type="ECO:0008006" key="4">
    <source>
        <dbReference type="Google" id="ProtNLM"/>
    </source>
</evidence>
<evidence type="ECO:0000256" key="1">
    <source>
        <dbReference type="SAM" id="MobiDB-lite"/>
    </source>
</evidence>
<dbReference type="AlphaFoldDB" id="A0AAP7FMP8"/>